<organism evidence="1 2">
    <name type="scientific">Sanghuangporus baumii</name>
    <name type="common">Phellinus baumii</name>
    <dbReference type="NCBI Taxonomy" id="108892"/>
    <lineage>
        <taxon>Eukaryota</taxon>
        <taxon>Fungi</taxon>
        <taxon>Dikarya</taxon>
        <taxon>Basidiomycota</taxon>
        <taxon>Agaricomycotina</taxon>
        <taxon>Agaricomycetes</taxon>
        <taxon>Hymenochaetales</taxon>
        <taxon>Hymenochaetaceae</taxon>
        <taxon>Sanghuangporus</taxon>
    </lineage>
</organism>
<accession>A0A9Q5I191</accession>
<gene>
    <name evidence="1" type="ORF">A7U60_g3169</name>
</gene>
<dbReference type="AlphaFoldDB" id="A0A9Q5I191"/>
<protein>
    <submittedName>
        <fullName evidence="1">Uncharacterized protein</fullName>
    </submittedName>
</protein>
<comment type="caution">
    <text evidence="1">The sequence shown here is derived from an EMBL/GenBank/DDBJ whole genome shotgun (WGS) entry which is preliminary data.</text>
</comment>
<dbReference type="Proteomes" id="UP000757232">
    <property type="component" value="Unassembled WGS sequence"/>
</dbReference>
<name>A0A9Q5I191_SANBA</name>
<sequence length="104" mass="11168">MSTRRTPSAPDGMADEAGEVADALPLPLGWPPAPDVNVDVSSTVEVLAIIWVDVGEGEKDDAAIVDEKDEEVLSSSGNCPSCLDRTARTNNQIFRKSVRAFIRK</sequence>
<evidence type="ECO:0000313" key="1">
    <source>
        <dbReference type="EMBL" id="OCB89691.1"/>
    </source>
</evidence>
<evidence type="ECO:0000313" key="2">
    <source>
        <dbReference type="Proteomes" id="UP000757232"/>
    </source>
</evidence>
<reference evidence="1" key="1">
    <citation type="submission" date="2016-06" db="EMBL/GenBank/DDBJ databases">
        <title>Draft Genome sequence of the fungus Inonotus baumii.</title>
        <authorList>
            <person name="Zhu H."/>
            <person name="Lin W."/>
        </authorList>
    </citation>
    <scope>NUCLEOTIDE SEQUENCE</scope>
    <source>
        <strain evidence="1">821</strain>
    </source>
</reference>
<keyword evidence="2" id="KW-1185">Reference proteome</keyword>
<dbReference type="EMBL" id="LNZH02000151">
    <property type="protein sequence ID" value="OCB89691.1"/>
    <property type="molecule type" value="Genomic_DNA"/>
</dbReference>
<proteinExistence type="predicted"/>